<gene>
    <name evidence="1" type="ordered locus">trd_1962</name>
</gene>
<reference evidence="1 2" key="1">
    <citation type="journal article" date="2009" name="PLoS ONE">
        <title>Complete genome sequence of the aerobic CO-oxidizing thermophile Thermomicrobium roseum.</title>
        <authorList>
            <person name="Wu D."/>
            <person name="Raymond J."/>
            <person name="Wu M."/>
            <person name="Chatterji S."/>
            <person name="Ren Q."/>
            <person name="Graham J.E."/>
            <person name="Bryant D.A."/>
            <person name="Robb F."/>
            <person name="Colman A."/>
            <person name="Tallon L.J."/>
            <person name="Badger J.H."/>
            <person name="Madupu R."/>
            <person name="Ward N.L."/>
            <person name="Eisen J.A."/>
        </authorList>
    </citation>
    <scope>NUCLEOTIDE SEQUENCE [LARGE SCALE GENOMIC DNA]</scope>
    <source>
        <strain evidence="2">ATCC 27502 / DSM 5159 / P-2</strain>
    </source>
</reference>
<dbReference type="Gene3D" id="6.20.120.50">
    <property type="match status" value="1"/>
</dbReference>
<evidence type="ECO:0000313" key="2">
    <source>
        <dbReference type="Proteomes" id="UP000000447"/>
    </source>
</evidence>
<protein>
    <recommendedName>
        <fullName evidence="3">DUF3006 domain-containing protein</fullName>
    </recommendedName>
</protein>
<name>B9L2R9_THERP</name>
<sequence>MTALRLWATVDRFEMTEEGQELAVLVFDDGQQLVVPRTALPWARRGTVLRVTLEQDTAAEEERRSEIERLQRQLFGEEEP</sequence>
<proteinExistence type="predicted"/>
<dbReference type="Proteomes" id="UP000000447">
    <property type="component" value="Chromosome"/>
</dbReference>
<dbReference type="AlphaFoldDB" id="B9L2R9"/>
<evidence type="ECO:0008006" key="3">
    <source>
        <dbReference type="Google" id="ProtNLM"/>
    </source>
</evidence>
<evidence type="ECO:0000313" key="1">
    <source>
        <dbReference type="EMBL" id="ACM05649.1"/>
    </source>
</evidence>
<keyword evidence="2" id="KW-1185">Reference proteome</keyword>
<dbReference type="eggNOG" id="ENOG50310HI">
    <property type="taxonomic scope" value="Bacteria"/>
</dbReference>
<dbReference type="InterPro" id="IPR021377">
    <property type="entry name" value="DUF3006"/>
</dbReference>
<organism evidence="1 2">
    <name type="scientific">Thermomicrobium roseum (strain ATCC 27502 / DSM 5159 / P-2)</name>
    <dbReference type="NCBI Taxonomy" id="309801"/>
    <lineage>
        <taxon>Bacteria</taxon>
        <taxon>Pseudomonadati</taxon>
        <taxon>Thermomicrobiota</taxon>
        <taxon>Thermomicrobia</taxon>
        <taxon>Thermomicrobiales</taxon>
        <taxon>Thermomicrobiaceae</taxon>
        <taxon>Thermomicrobium</taxon>
    </lineage>
</organism>
<dbReference type="Pfam" id="PF11213">
    <property type="entry name" value="DUF3006"/>
    <property type="match status" value="1"/>
</dbReference>
<dbReference type="EMBL" id="CP001275">
    <property type="protein sequence ID" value="ACM05649.1"/>
    <property type="molecule type" value="Genomic_DNA"/>
</dbReference>
<dbReference type="RefSeq" id="WP_015922903.1">
    <property type="nucleotide sequence ID" value="NC_011959.1"/>
</dbReference>
<dbReference type="HOGENOM" id="CLU_2588594_0_0_0"/>
<dbReference type="KEGG" id="tro:trd_1962"/>
<dbReference type="OrthoDB" id="164847at2"/>
<accession>B9L2R9</accession>
<dbReference type="STRING" id="309801.trd_1962"/>